<comment type="caution">
    <text evidence="1">The sequence shown here is derived from an EMBL/GenBank/DDBJ whole genome shotgun (WGS) entry which is preliminary data.</text>
</comment>
<gene>
    <name evidence="1" type="ORF">BDM02DRAFT_3107639</name>
</gene>
<proteinExistence type="predicted"/>
<reference evidence="1" key="2">
    <citation type="journal article" date="2020" name="Nat. Commun.">
        <title>Large-scale genome sequencing of mycorrhizal fungi provides insights into the early evolution of symbiotic traits.</title>
        <authorList>
            <person name="Miyauchi S."/>
            <person name="Kiss E."/>
            <person name="Kuo A."/>
            <person name="Drula E."/>
            <person name="Kohler A."/>
            <person name="Sanchez-Garcia M."/>
            <person name="Morin E."/>
            <person name="Andreopoulos B."/>
            <person name="Barry K.W."/>
            <person name="Bonito G."/>
            <person name="Buee M."/>
            <person name="Carver A."/>
            <person name="Chen C."/>
            <person name="Cichocki N."/>
            <person name="Clum A."/>
            <person name="Culley D."/>
            <person name="Crous P.W."/>
            <person name="Fauchery L."/>
            <person name="Girlanda M."/>
            <person name="Hayes R.D."/>
            <person name="Keri Z."/>
            <person name="LaButti K."/>
            <person name="Lipzen A."/>
            <person name="Lombard V."/>
            <person name="Magnuson J."/>
            <person name="Maillard F."/>
            <person name="Murat C."/>
            <person name="Nolan M."/>
            <person name="Ohm R.A."/>
            <person name="Pangilinan J."/>
            <person name="Pereira M.F."/>
            <person name="Perotto S."/>
            <person name="Peter M."/>
            <person name="Pfister S."/>
            <person name="Riley R."/>
            <person name="Sitrit Y."/>
            <person name="Stielow J.B."/>
            <person name="Szollosi G."/>
            <person name="Zifcakova L."/>
            <person name="Stursova M."/>
            <person name="Spatafora J.W."/>
            <person name="Tedersoo L."/>
            <person name="Vaario L.M."/>
            <person name="Yamada A."/>
            <person name="Yan M."/>
            <person name="Wang P."/>
            <person name="Xu J."/>
            <person name="Bruns T."/>
            <person name="Baldrian P."/>
            <person name="Vilgalys R."/>
            <person name="Dunand C."/>
            <person name="Henrissat B."/>
            <person name="Grigoriev I.V."/>
            <person name="Hibbett D."/>
            <person name="Nagy L.G."/>
            <person name="Martin F.M."/>
        </authorList>
    </citation>
    <scope>NUCLEOTIDE SEQUENCE</scope>
    <source>
        <strain evidence="1">P2</strain>
    </source>
</reference>
<protein>
    <submittedName>
        <fullName evidence="1">Uncharacterized protein</fullName>
    </submittedName>
</protein>
<sequence>MKLTAAFNLLLAVVLQASSLVNAAAVASDPCTAIAGKLFVVPSQALTCLTSFPYNETIQANVMSNAERVTDFYSFEPFYKDSPPPFQESSVQIREEFSRIRETKYVSDYAFNRDLYDISLSLNDGHTQWFPSCYITFQSLLPTPVTSLFKDGEYNIYVAPDAVELVSLLGEQFTSFYDNLGFDWKRLAGAKVVEVEDQSAYDYIDHLATTQVGNYLDHGVRVNSVYTSYRIAGSAWAQRFGIFAGRRFPDQDYLTMKVIPVGSEEAEKVKVPFFASYLGSPFTDKASFWETNCAVKNTTNGVNYLAGSTPTGRVARRLKLQPIAKIKEDSTPASAVGLPPQYIPTIPPVAGSAGAIKSYILPDNTTGVIYVSTFSPDNFFQFQSDIDAAVKEFTSKNVTKLIVDLHNNGGGYVCLGEFLFQYLGGKSVGYPGFESTIRANELSKKIVAQNIKLGLNASWTFFAPDNWGFLNDTLQPANYNYVDPSVPFSVNGVSDPTSQRFHDTCTSSFNVAIPDTPAFKPENIALIGNGNCASTCALFSTLMYEGLKTKVAVFGGRPGQHIEYKGMAGNQVLDWPALDSEIKTAGLKDDSLAPPDL</sequence>
<name>A0ACB6ZW96_THEGA</name>
<dbReference type="EMBL" id="MU117963">
    <property type="protein sequence ID" value="KAF9653670.1"/>
    <property type="molecule type" value="Genomic_DNA"/>
</dbReference>
<accession>A0ACB6ZW96</accession>
<dbReference type="Proteomes" id="UP000886501">
    <property type="component" value="Unassembled WGS sequence"/>
</dbReference>
<evidence type="ECO:0000313" key="1">
    <source>
        <dbReference type="EMBL" id="KAF9653670.1"/>
    </source>
</evidence>
<keyword evidence="2" id="KW-1185">Reference proteome</keyword>
<evidence type="ECO:0000313" key="2">
    <source>
        <dbReference type="Proteomes" id="UP000886501"/>
    </source>
</evidence>
<reference evidence="1" key="1">
    <citation type="submission" date="2019-10" db="EMBL/GenBank/DDBJ databases">
        <authorList>
            <consortium name="DOE Joint Genome Institute"/>
            <person name="Kuo A."/>
            <person name="Miyauchi S."/>
            <person name="Kiss E."/>
            <person name="Drula E."/>
            <person name="Kohler A."/>
            <person name="Sanchez-Garcia M."/>
            <person name="Andreopoulos B."/>
            <person name="Barry K.W."/>
            <person name="Bonito G."/>
            <person name="Buee M."/>
            <person name="Carver A."/>
            <person name="Chen C."/>
            <person name="Cichocki N."/>
            <person name="Clum A."/>
            <person name="Culley D."/>
            <person name="Crous P.W."/>
            <person name="Fauchery L."/>
            <person name="Girlanda M."/>
            <person name="Hayes R."/>
            <person name="Keri Z."/>
            <person name="Labutti K."/>
            <person name="Lipzen A."/>
            <person name="Lombard V."/>
            <person name="Magnuson J."/>
            <person name="Maillard F."/>
            <person name="Morin E."/>
            <person name="Murat C."/>
            <person name="Nolan M."/>
            <person name="Ohm R."/>
            <person name="Pangilinan J."/>
            <person name="Pereira M."/>
            <person name="Perotto S."/>
            <person name="Peter M."/>
            <person name="Riley R."/>
            <person name="Sitrit Y."/>
            <person name="Stielow B."/>
            <person name="Szollosi G."/>
            <person name="Zifcakova L."/>
            <person name="Stursova M."/>
            <person name="Spatafora J.W."/>
            <person name="Tedersoo L."/>
            <person name="Vaario L.-M."/>
            <person name="Yamada A."/>
            <person name="Yan M."/>
            <person name="Wang P."/>
            <person name="Xu J."/>
            <person name="Bruns T."/>
            <person name="Baldrian P."/>
            <person name="Vilgalys R."/>
            <person name="Henrissat B."/>
            <person name="Grigoriev I.V."/>
            <person name="Hibbett D."/>
            <person name="Nagy L.G."/>
            <person name="Martin F.M."/>
        </authorList>
    </citation>
    <scope>NUCLEOTIDE SEQUENCE</scope>
    <source>
        <strain evidence="1">P2</strain>
    </source>
</reference>
<organism evidence="1 2">
    <name type="scientific">Thelephora ganbajun</name>
    <name type="common">Ganba fungus</name>
    <dbReference type="NCBI Taxonomy" id="370292"/>
    <lineage>
        <taxon>Eukaryota</taxon>
        <taxon>Fungi</taxon>
        <taxon>Dikarya</taxon>
        <taxon>Basidiomycota</taxon>
        <taxon>Agaricomycotina</taxon>
        <taxon>Agaricomycetes</taxon>
        <taxon>Thelephorales</taxon>
        <taxon>Thelephoraceae</taxon>
        <taxon>Thelephora</taxon>
    </lineage>
</organism>